<keyword evidence="4" id="KW-0804">Transcription</keyword>
<organism evidence="6 7">
    <name type="scientific">Vibrio owensii CAIM 1854 = LMG 25443</name>
    <dbReference type="NCBI Taxonomy" id="1229493"/>
    <lineage>
        <taxon>Bacteria</taxon>
        <taxon>Pseudomonadati</taxon>
        <taxon>Pseudomonadota</taxon>
        <taxon>Gammaproteobacteria</taxon>
        <taxon>Vibrionales</taxon>
        <taxon>Vibrionaceae</taxon>
        <taxon>Vibrio</taxon>
    </lineage>
</organism>
<dbReference type="InterPro" id="IPR000847">
    <property type="entry name" value="LysR_HTH_N"/>
</dbReference>
<dbReference type="SUPFAM" id="SSF46785">
    <property type="entry name" value="Winged helix' DNA-binding domain"/>
    <property type="match status" value="1"/>
</dbReference>
<gene>
    <name evidence="6" type="ORF">H735_14145</name>
</gene>
<evidence type="ECO:0000259" key="5">
    <source>
        <dbReference type="PROSITE" id="PS50931"/>
    </source>
</evidence>
<proteinExistence type="inferred from homology"/>
<dbReference type="Proteomes" id="UP000031586">
    <property type="component" value="Unassembled WGS sequence"/>
</dbReference>
<comment type="caution">
    <text evidence="6">The sequence shown here is derived from an EMBL/GenBank/DDBJ whole genome shotgun (WGS) entry which is preliminary data.</text>
</comment>
<dbReference type="PROSITE" id="PS50931">
    <property type="entry name" value="HTH_LYSR"/>
    <property type="match status" value="1"/>
</dbReference>
<feature type="domain" description="HTH lysR-type" evidence="5">
    <location>
        <begin position="9"/>
        <end position="66"/>
    </location>
</feature>
<dbReference type="InterPro" id="IPR036390">
    <property type="entry name" value="WH_DNA-bd_sf"/>
</dbReference>
<dbReference type="PANTHER" id="PTHR30118:SF11">
    <property type="entry name" value="HTH-TYPE TRANSCRIPTIONAL REGULATOR YIDZ"/>
    <property type="match status" value="1"/>
</dbReference>
<dbReference type="GO" id="GO:0003677">
    <property type="term" value="F:DNA binding"/>
    <property type="evidence" value="ECO:0007669"/>
    <property type="project" value="UniProtKB-KW"/>
</dbReference>
<dbReference type="InterPro" id="IPR050389">
    <property type="entry name" value="LysR-type_TF"/>
</dbReference>
<dbReference type="SUPFAM" id="SSF53850">
    <property type="entry name" value="Periplasmic binding protein-like II"/>
    <property type="match status" value="1"/>
</dbReference>
<protein>
    <submittedName>
        <fullName evidence="6">LysR family transcriptional regulator</fullName>
    </submittedName>
</protein>
<keyword evidence="2" id="KW-0805">Transcription regulation</keyword>
<dbReference type="Pfam" id="PF00126">
    <property type="entry name" value="HTH_1"/>
    <property type="match status" value="1"/>
</dbReference>
<accession>A0A0C1Z5K7</accession>
<dbReference type="GO" id="GO:0003700">
    <property type="term" value="F:DNA-binding transcription factor activity"/>
    <property type="evidence" value="ECO:0007669"/>
    <property type="project" value="InterPro"/>
</dbReference>
<dbReference type="EMBL" id="JPRD01000023">
    <property type="protein sequence ID" value="KIF52285.1"/>
    <property type="molecule type" value="Genomic_DNA"/>
</dbReference>
<dbReference type="PANTHER" id="PTHR30118">
    <property type="entry name" value="HTH-TYPE TRANSCRIPTIONAL REGULATOR LEUO-RELATED"/>
    <property type="match status" value="1"/>
</dbReference>
<dbReference type="Gene3D" id="3.40.190.10">
    <property type="entry name" value="Periplasmic binding protein-like II"/>
    <property type="match status" value="2"/>
</dbReference>
<evidence type="ECO:0000313" key="7">
    <source>
        <dbReference type="Proteomes" id="UP000031586"/>
    </source>
</evidence>
<dbReference type="InterPro" id="IPR036388">
    <property type="entry name" value="WH-like_DNA-bd_sf"/>
</dbReference>
<evidence type="ECO:0000256" key="4">
    <source>
        <dbReference type="ARBA" id="ARBA00023163"/>
    </source>
</evidence>
<dbReference type="Gene3D" id="1.10.10.10">
    <property type="entry name" value="Winged helix-like DNA-binding domain superfamily/Winged helix DNA-binding domain"/>
    <property type="match status" value="1"/>
</dbReference>
<evidence type="ECO:0000313" key="6">
    <source>
        <dbReference type="EMBL" id="KIF52285.1"/>
    </source>
</evidence>
<evidence type="ECO:0000256" key="3">
    <source>
        <dbReference type="ARBA" id="ARBA00023125"/>
    </source>
</evidence>
<dbReference type="InterPro" id="IPR005119">
    <property type="entry name" value="LysR_subst-bd"/>
</dbReference>
<dbReference type="AlphaFoldDB" id="A0A0C1Z5K7"/>
<keyword evidence="3" id="KW-0238">DNA-binding</keyword>
<reference evidence="6 7" key="1">
    <citation type="submission" date="2014-07" db="EMBL/GenBank/DDBJ databases">
        <title>Unique and conserved regions in Vibrio harveyi and related species in comparison with the shrimp pathogen Vibrio harveyi CAIM 1792.</title>
        <authorList>
            <person name="Espinoza-Valles I."/>
            <person name="Vora G."/>
            <person name="Leekitcharoenphon P."/>
            <person name="Ussery D."/>
            <person name="Hoj L."/>
            <person name="Gomez-Gil B."/>
        </authorList>
    </citation>
    <scope>NUCLEOTIDE SEQUENCE [LARGE SCALE GENOMIC DNA]</scope>
    <source>
        <strain evidence="7">CAIM 1854 / LMG 25443</strain>
    </source>
</reference>
<dbReference type="Pfam" id="PF03466">
    <property type="entry name" value="LysR_substrate"/>
    <property type="match status" value="1"/>
</dbReference>
<name>A0A0C1Z5K7_9VIBR</name>
<evidence type="ECO:0000256" key="1">
    <source>
        <dbReference type="ARBA" id="ARBA00009437"/>
    </source>
</evidence>
<comment type="similarity">
    <text evidence="1">Belongs to the LysR transcriptional regulatory family.</text>
</comment>
<evidence type="ECO:0000256" key="2">
    <source>
        <dbReference type="ARBA" id="ARBA00023015"/>
    </source>
</evidence>
<dbReference type="PATRIC" id="fig|1229493.5.peg.1974"/>
<sequence>MLKDLYSNLDLNLLRTFLVIYQEQNLQKASNRLFVTAPALSKSLTKLRNHFDDPLFVKVPTGLSPTHFATELYGVIEPTFDKLSKKLNSLNQFDPAELEGKITVAISPILLQALGKDLFSEISRQAPNVELHLPCWNNNSLDDLANGTCKVGINYELPFSRKDILSEVVGQDLFGIYVRKDHPLAAKTISLADTISYPLALLLVTDWNIDEPYAIKVLREYYPDVPPKIAFRSELPSPILEILAETDLLFPYTAFFHIERYPKLTALDIKKDQLDKLLKRIHVYYPNKDRFDPVQQWLMAIIANLLNQLPQAHNPINS</sequence>